<dbReference type="RefSeq" id="WP_132191519.1">
    <property type="nucleotide sequence ID" value="NZ_SLWM01000011.1"/>
</dbReference>
<dbReference type="EC" id="2.7.13.3" evidence="2"/>
<gene>
    <name evidence="8" type="ORF">EV644_11175</name>
</gene>
<keyword evidence="6" id="KW-0067">ATP-binding</keyword>
<evidence type="ECO:0000313" key="9">
    <source>
        <dbReference type="Proteomes" id="UP000295818"/>
    </source>
</evidence>
<evidence type="ECO:0000256" key="2">
    <source>
        <dbReference type="ARBA" id="ARBA00012438"/>
    </source>
</evidence>
<proteinExistence type="predicted"/>
<evidence type="ECO:0000256" key="3">
    <source>
        <dbReference type="ARBA" id="ARBA00022679"/>
    </source>
</evidence>
<dbReference type="CDD" id="cd00075">
    <property type="entry name" value="HATPase"/>
    <property type="match status" value="1"/>
</dbReference>
<dbReference type="PANTHER" id="PTHR44936">
    <property type="entry name" value="SENSOR PROTEIN CREC"/>
    <property type="match status" value="1"/>
</dbReference>
<organism evidence="8 9">
    <name type="scientific">Kribbella orskensis</name>
    <dbReference type="NCBI Taxonomy" id="2512216"/>
    <lineage>
        <taxon>Bacteria</taxon>
        <taxon>Bacillati</taxon>
        <taxon>Actinomycetota</taxon>
        <taxon>Actinomycetes</taxon>
        <taxon>Propionibacteriales</taxon>
        <taxon>Kribbellaceae</taxon>
        <taxon>Kribbella</taxon>
    </lineage>
</organism>
<evidence type="ECO:0000256" key="4">
    <source>
        <dbReference type="ARBA" id="ARBA00022741"/>
    </source>
</evidence>
<keyword evidence="5" id="KW-0418">Kinase</keyword>
<dbReference type="SUPFAM" id="SSF55874">
    <property type="entry name" value="ATPase domain of HSP90 chaperone/DNA topoisomerase II/histidine kinase"/>
    <property type="match status" value="1"/>
</dbReference>
<comment type="caution">
    <text evidence="8">The sequence shown here is derived from an EMBL/GenBank/DDBJ whole genome shotgun (WGS) entry which is preliminary data.</text>
</comment>
<name>A0ABY2BFH7_9ACTN</name>
<feature type="domain" description="Histidine kinase" evidence="7">
    <location>
        <begin position="27"/>
        <end position="213"/>
    </location>
</feature>
<comment type="catalytic activity">
    <reaction evidence="1">
        <text>ATP + protein L-histidine = ADP + protein N-phospho-L-histidine.</text>
        <dbReference type="EC" id="2.7.13.3"/>
    </reaction>
</comment>
<protein>
    <recommendedName>
        <fullName evidence="2">histidine kinase</fullName>
        <ecNumber evidence="2">2.7.13.3</ecNumber>
    </recommendedName>
</protein>
<dbReference type="Proteomes" id="UP000295818">
    <property type="component" value="Unassembled WGS sequence"/>
</dbReference>
<dbReference type="InterPro" id="IPR005467">
    <property type="entry name" value="His_kinase_dom"/>
</dbReference>
<keyword evidence="4" id="KW-0547">Nucleotide-binding</keyword>
<reference evidence="8 9" key="1">
    <citation type="journal article" date="2015" name="Stand. Genomic Sci.">
        <title>Genomic Encyclopedia of Bacterial and Archaeal Type Strains, Phase III: the genomes of soil and plant-associated and newly described type strains.</title>
        <authorList>
            <person name="Whitman W.B."/>
            <person name="Woyke T."/>
            <person name="Klenk H.P."/>
            <person name="Zhou Y."/>
            <person name="Lilburn T.G."/>
            <person name="Beck B.J."/>
            <person name="De Vos P."/>
            <person name="Vandamme P."/>
            <person name="Eisen J.A."/>
            <person name="Garrity G."/>
            <person name="Hugenholtz P."/>
            <person name="Kyrpides N.C."/>
        </authorList>
    </citation>
    <scope>NUCLEOTIDE SEQUENCE [LARGE SCALE GENOMIC DNA]</scope>
    <source>
        <strain evidence="8 9">VKM Ac-2538</strain>
    </source>
</reference>
<dbReference type="EMBL" id="SLWM01000011">
    <property type="protein sequence ID" value="TCO18837.1"/>
    <property type="molecule type" value="Genomic_DNA"/>
</dbReference>
<sequence>MGVASTQRGGEVPRAPESWDGLRSLRGVCHDVGQELAVVQALARLAALEAGLPEQVRRQLETIGEHAAYVARMMSDSVEGITDSAEFDLSELVSRMVADIRLRTQATCRVVASPVRVVANPILLRRAVVNLLDNAVRAAGPDGLVLARVLRDGDNAVVEIEDDGPGWGQVGPGLASLGLGVAHNCVAEHGGDLELETGQLGGALVRLRVAAGVS</sequence>
<accession>A0ABY2BFH7</accession>
<evidence type="ECO:0000313" key="8">
    <source>
        <dbReference type="EMBL" id="TCO18837.1"/>
    </source>
</evidence>
<dbReference type="Pfam" id="PF02518">
    <property type="entry name" value="HATPase_c"/>
    <property type="match status" value="1"/>
</dbReference>
<evidence type="ECO:0000259" key="7">
    <source>
        <dbReference type="PROSITE" id="PS50109"/>
    </source>
</evidence>
<keyword evidence="3" id="KW-0808">Transferase</keyword>
<evidence type="ECO:0000256" key="6">
    <source>
        <dbReference type="ARBA" id="ARBA00022840"/>
    </source>
</evidence>
<evidence type="ECO:0000256" key="5">
    <source>
        <dbReference type="ARBA" id="ARBA00022777"/>
    </source>
</evidence>
<dbReference type="Gene3D" id="3.30.565.10">
    <property type="entry name" value="Histidine kinase-like ATPase, C-terminal domain"/>
    <property type="match status" value="1"/>
</dbReference>
<dbReference type="PANTHER" id="PTHR44936:SF10">
    <property type="entry name" value="SENSOR PROTEIN RSTB"/>
    <property type="match status" value="1"/>
</dbReference>
<dbReference type="SMART" id="SM00387">
    <property type="entry name" value="HATPase_c"/>
    <property type="match status" value="1"/>
</dbReference>
<evidence type="ECO:0000256" key="1">
    <source>
        <dbReference type="ARBA" id="ARBA00000085"/>
    </source>
</evidence>
<keyword evidence="9" id="KW-1185">Reference proteome</keyword>
<dbReference type="InterPro" id="IPR003594">
    <property type="entry name" value="HATPase_dom"/>
</dbReference>
<dbReference type="InterPro" id="IPR050980">
    <property type="entry name" value="2C_sensor_his_kinase"/>
</dbReference>
<dbReference type="PROSITE" id="PS50109">
    <property type="entry name" value="HIS_KIN"/>
    <property type="match status" value="1"/>
</dbReference>
<dbReference type="InterPro" id="IPR036890">
    <property type="entry name" value="HATPase_C_sf"/>
</dbReference>